<dbReference type="EMBL" id="RBPT01000311">
    <property type="protein sequence ID" value="RMO42970.1"/>
    <property type="molecule type" value="Genomic_DNA"/>
</dbReference>
<evidence type="ECO:0000313" key="4">
    <source>
        <dbReference type="EMBL" id="RMQ16927.1"/>
    </source>
</evidence>
<evidence type="ECO:0000313" key="5">
    <source>
        <dbReference type="Proteomes" id="UP000037836"/>
    </source>
</evidence>
<dbReference type="AlphaFoldDB" id="A0A0P9SFB8"/>
<dbReference type="Proteomes" id="UP000272471">
    <property type="component" value="Unassembled WGS sequence"/>
</dbReference>
<reference evidence="1 5" key="1">
    <citation type="submission" date="2015-07" db="EMBL/GenBank/DDBJ databases">
        <authorList>
            <person name="O'Brien H.E."/>
            <person name="Thakur S."/>
            <person name="Gong Y."/>
            <person name="Wang P.W."/>
            <person name="Guttman D.S."/>
        </authorList>
    </citation>
    <scope>NUCLEOTIDE SEQUENCE [LARGE SCALE GENOMIC DNA]</scope>
    <source>
        <strain evidence="1 5">BR1</strain>
    </source>
</reference>
<dbReference type="EMBL" id="RBQX01000146">
    <property type="protein sequence ID" value="RMQ16927.1"/>
    <property type="molecule type" value="Genomic_DNA"/>
</dbReference>
<dbReference type="InterPro" id="IPR022080">
    <property type="entry name" value="DUF3630"/>
</dbReference>
<evidence type="ECO:0000313" key="7">
    <source>
        <dbReference type="Proteomes" id="UP000273536"/>
    </source>
</evidence>
<comment type="caution">
    <text evidence="3">The sequence shown here is derived from an EMBL/GenBank/DDBJ whole genome shotgun (WGS) entry which is preliminary data.</text>
</comment>
<dbReference type="Proteomes" id="UP000280599">
    <property type="component" value="Unassembled WGS sequence"/>
</dbReference>
<organism evidence="3 8">
    <name type="scientific">Pseudomonas savastanoi pv. glycinea</name>
    <name type="common">Pseudomonas syringae pv. glycinea</name>
    <dbReference type="NCBI Taxonomy" id="318"/>
    <lineage>
        <taxon>Bacteria</taxon>
        <taxon>Pseudomonadati</taxon>
        <taxon>Pseudomonadota</taxon>
        <taxon>Gammaproteobacteria</taxon>
        <taxon>Pseudomonadales</taxon>
        <taxon>Pseudomonadaceae</taxon>
        <taxon>Pseudomonas</taxon>
    </lineage>
</organism>
<dbReference type="EMBL" id="LGLO01000051">
    <property type="protein sequence ID" value="KPC44353.1"/>
    <property type="molecule type" value="Genomic_DNA"/>
</dbReference>
<dbReference type="Pfam" id="PF12305">
    <property type="entry name" value="DUF3630"/>
    <property type="match status" value="1"/>
</dbReference>
<evidence type="ECO:0000313" key="6">
    <source>
        <dbReference type="Proteomes" id="UP000272471"/>
    </source>
</evidence>
<name>A0A0P9SFB8_PSESG</name>
<reference evidence="6 7" key="3">
    <citation type="submission" date="2018-08" db="EMBL/GenBank/DDBJ databases">
        <title>Recombination of ecologically and evolutionarily significant loci maintains genetic cohesion in the Pseudomonas syringae species complex.</title>
        <authorList>
            <person name="Dillon M."/>
            <person name="Thakur S."/>
            <person name="Almeida R.N.D."/>
            <person name="Weir B.S."/>
            <person name="Guttman D.S."/>
        </authorList>
    </citation>
    <scope>NUCLEOTIDE SEQUENCE [LARGE SCALE GENOMIC DNA]</scope>
    <source>
        <strain evidence="4 6">ICMP 4182</strain>
        <strain evidence="2 7">ICMP 6372</strain>
        <strain evidence="3 8">ICMP 867</strain>
    </source>
</reference>
<evidence type="ECO:0000313" key="1">
    <source>
        <dbReference type="EMBL" id="KPC44353.1"/>
    </source>
</evidence>
<keyword evidence="5" id="KW-1185">Reference proteome</keyword>
<dbReference type="Proteomes" id="UP000037836">
    <property type="component" value="Unassembled WGS sequence"/>
</dbReference>
<evidence type="ECO:0000313" key="3">
    <source>
        <dbReference type="EMBL" id="RMO42970.1"/>
    </source>
</evidence>
<evidence type="ECO:0000313" key="8">
    <source>
        <dbReference type="Proteomes" id="UP000280599"/>
    </source>
</evidence>
<proteinExistence type="predicted"/>
<dbReference type="Proteomes" id="UP000273536">
    <property type="component" value="Unassembled WGS sequence"/>
</dbReference>
<dbReference type="EMBL" id="RBPS01000281">
    <property type="protein sequence ID" value="RMO33226.1"/>
    <property type="molecule type" value="Genomic_DNA"/>
</dbReference>
<evidence type="ECO:0000313" key="2">
    <source>
        <dbReference type="EMBL" id="RMO33226.1"/>
    </source>
</evidence>
<gene>
    <name evidence="1" type="ORF">AC496_5539</name>
    <name evidence="4" type="ORF">ALQ11_02971</name>
    <name evidence="3" type="ORF">ALQ41_200242</name>
    <name evidence="2" type="ORF">ALQ42_00522</name>
</gene>
<accession>A0A0P9SFB8</accession>
<reference evidence="1 5" key="2">
    <citation type="submission" date="2015-10" db="EMBL/GenBank/DDBJ databases">
        <title>Comparative genomics and high-throughput reverse genetic screens identify a new phytobacterial MAMP and an Arabidopsis receptor required for immune elicitation.</title>
        <authorList>
            <person name="Mott G.A."/>
            <person name="Thakur S."/>
            <person name="Wang P.W."/>
            <person name="Desveaux D."/>
            <person name="Guttman D.S."/>
        </authorList>
    </citation>
    <scope>NUCLEOTIDE SEQUENCE [LARGE SCALE GENOMIC DNA]</scope>
    <source>
        <strain evidence="1 5">BR1</strain>
    </source>
</reference>
<dbReference type="RefSeq" id="WP_004643917.1">
    <property type="nucleotide sequence ID" value="NZ_LGLL01000048.1"/>
</dbReference>
<protein>
    <submittedName>
        <fullName evidence="3">Uncharacterized protein</fullName>
    </submittedName>
</protein>
<sequence>MVTIEVSEKADWKLFEVVARVLEQGLGGQWKEKLDGLDQRYWDLLVDEHTLTLHLEHYVGISVLVPDSADDTAQRVCALLKQPPCD</sequence>